<dbReference type="AlphaFoldDB" id="A0A645A4B7"/>
<proteinExistence type="predicted"/>
<protein>
    <submittedName>
        <fullName evidence="1">Uncharacterized protein</fullName>
    </submittedName>
</protein>
<name>A0A645A4B7_9ZZZZ</name>
<organism evidence="1">
    <name type="scientific">bioreactor metagenome</name>
    <dbReference type="NCBI Taxonomy" id="1076179"/>
    <lineage>
        <taxon>unclassified sequences</taxon>
        <taxon>metagenomes</taxon>
        <taxon>ecological metagenomes</taxon>
    </lineage>
</organism>
<reference evidence="1" key="1">
    <citation type="submission" date="2019-08" db="EMBL/GenBank/DDBJ databases">
        <authorList>
            <person name="Kucharzyk K."/>
            <person name="Murdoch R.W."/>
            <person name="Higgins S."/>
            <person name="Loffler F."/>
        </authorList>
    </citation>
    <scope>NUCLEOTIDE SEQUENCE</scope>
</reference>
<evidence type="ECO:0000313" key="1">
    <source>
        <dbReference type="EMBL" id="MPM48035.1"/>
    </source>
</evidence>
<dbReference type="EMBL" id="VSSQ01011924">
    <property type="protein sequence ID" value="MPM48035.1"/>
    <property type="molecule type" value="Genomic_DNA"/>
</dbReference>
<comment type="caution">
    <text evidence="1">The sequence shown here is derived from an EMBL/GenBank/DDBJ whole genome shotgun (WGS) entry which is preliminary data.</text>
</comment>
<gene>
    <name evidence="1" type="ORF">SDC9_94756</name>
</gene>
<accession>A0A645A4B7</accession>
<sequence>MLFPAFQDRTIVTARQSCVRRTFHPALNLQALNTHLFKLFCHNSCFQVAHGEEPPFLASPPQRREGSRYRGIGRDGEIVSANLGTRAAVGTSPTQLFASSAKAAEAVAERPMDEYFQLDIRTCSAYSSDLLNGELTGKYDPFEAQPLKLFHPFDGMDGKLGASMQFQVGELLSDEVNQAKILDDDTITTDEVNLMEQSGKVFPLIVRDQCVHRHIDALILFHGNASQLCQILKGKICRPFSG</sequence>